<sequence>MAHLTVTKGIEIIIIFIGCGNKTSTQQEITLSPNPQLVRLSPNSEKLEMLKIYQNQDQDKKSKN</sequence>
<organism evidence="1 2">
    <name type="scientific">Aromia moschata</name>
    <dbReference type="NCBI Taxonomy" id="1265417"/>
    <lineage>
        <taxon>Eukaryota</taxon>
        <taxon>Metazoa</taxon>
        <taxon>Ecdysozoa</taxon>
        <taxon>Arthropoda</taxon>
        <taxon>Hexapoda</taxon>
        <taxon>Insecta</taxon>
        <taxon>Pterygota</taxon>
        <taxon>Neoptera</taxon>
        <taxon>Endopterygota</taxon>
        <taxon>Coleoptera</taxon>
        <taxon>Polyphaga</taxon>
        <taxon>Cucujiformia</taxon>
        <taxon>Chrysomeloidea</taxon>
        <taxon>Cerambycidae</taxon>
        <taxon>Cerambycinae</taxon>
        <taxon>Callichromatini</taxon>
        <taxon>Aromia</taxon>
    </lineage>
</organism>
<gene>
    <name evidence="1" type="ORF">NQ318_001766</name>
</gene>
<protein>
    <recommendedName>
        <fullName evidence="3">Lipoprotein</fullName>
    </recommendedName>
</protein>
<evidence type="ECO:0000313" key="2">
    <source>
        <dbReference type="Proteomes" id="UP001162162"/>
    </source>
</evidence>
<evidence type="ECO:0008006" key="3">
    <source>
        <dbReference type="Google" id="ProtNLM"/>
    </source>
</evidence>
<evidence type="ECO:0000313" key="1">
    <source>
        <dbReference type="EMBL" id="KAJ8935535.1"/>
    </source>
</evidence>
<comment type="caution">
    <text evidence="1">The sequence shown here is derived from an EMBL/GenBank/DDBJ whole genome shotgun (WGS) entry which is preliminary data.</text>
</comment>
<dbReference type="Proteomes" id="UP001162162">
    <property type="component" value="Unassembled WGS sequence"/>
</dbReference>
<keyword evidence="2" id="KW-1185">Reference proteome</keyword>
<accession>A0AAV8XC13</accession>
<name>A0AAV8XC13_9CUCU</name>
<dbReference type="EMBL" id="JAPWTK010000868">
    <property type="protein sequence ID" value="KAJ8935535.1"/>
    <property type="molecule type" value="Genomic_DNA"/>
</dbReference>
<reference evidence="1" key="1">
    <citation type="journal article" date="2023" name="Insect Mol. Biol.">
        <title>Genome sequencing provides insights into the evolution of gene families encoding plant cell wall-degrading enzymes in longhorned beetles.</title>
        <authorList>
            <person name="Shin N.R."/>
            <person name="Okamura Y."/>
            <person name="Kirsch R."/>
            <person name="Pauchet Y."/>
        </authorList>
    </citation>
    <scope>NUCLEOTIDE SEQUENCE</scope>
    <source>
        <strain evidence="1">AMC_N1</strain>
    </source>
</reference>
<dbReference type="AlphaFoldDB" id="A0AAV8XC13"/>
<proteinExistence type="predicted"/>